<dbReference type="SUPFAM" id="SSF54373">
    <property type="entry name" value="FAD-linked reductases, C-terminal domain"/>
    <property type="match status" value="1"/>
</dbReference>
<dbReference type="PROSITE" id="PS00624">
    <property type="entry name" value="GMC_OXRED_2"/>
    <property type="match status" value="1"/>
</dbReference>
<feature type="region of interest" description="Disordered" evidence="6">
    <location>
        <begin position="1"/>
        <end position="20"/>
    </location>
</feature>
<keyword evidence="7" id="KW-0472">Membrane</keyword>
<keyword evidence="7" id="KW-0812">Transmembrane</keyword>
<dbReference type="RefSeq" id="WP_206087140.1">
    <property type="nucleotide sequence ID" value="NZ_CP065053.1"/>
</dbReference>
<dbReference type="InterPro" id="IPR000172">
    <property type="entry name" value="GMC_OxRdtase_N"/>
</dbReference>
<evidence type="ECO:0000256" key="2">
    <source>
        <dbReference type="ARBA" id="ARBA00010790"/>
    </source>
</evidence>
<accession>A0AA49A5K3</accession>
<sequence length="569" mass="59813">MSKHVKDGSSDLPPENQPALGKRRDFLASLIALGASTIGMGAFGSYAQAAQLSQSAALKSSYDYIIVGAGSAGCLLADRLSATGASVLLIEAGGDNINQPKIANVGLWLQNLSTETDWARLSTPQPHLANRQALAPGGKILGGSGSINAMIWLRGDPRDYAQWHRLVGQEWNPGALDRSYLKLTQPPAQGAALRHTQGSRITVGRYAESHMLTAPFLAASAGTGLRRIEINAGRPLDGYGLAEANATPDGRRSGPAQAMLVPALVRPNLKVLSNTLISKLLIQGSVCRGVEAVVDNVAVRISATRETIVSAGALESPKILMLSGLGPADQLAALGIQVHQAMPAVGANLQDHMHTTMAFKSKVMLPEPVSNGLSTMSYYSTGYGRGAPDLQLMGMQYPFGASMPAGTGYAVSAFLAKPRSRGNARLVSADPKQALAIDPHYLEQGIDQENMLHGLERAIEIGSSRALNGIYNGLLTTASLRSRAEKLAYIAQNAGAGLHFLGTCSAGRDAATSVVDANFKVWGMERLRVVDASVIPEMPAVNIQASVLTVAQLAADRLISEARDAGQFS</sequence>
<dbReference type="PROSITE" id="PS00623">
    <property type="entry name" value="GMC_OXRED_1"/>
    <property type="match status" value="1"/>
</dbReference>
<dbReference type="Gene3D" id="3.50.50.60">
    <property type="entry name" value="FAD/NAD(P)-binding domain"/>
    <property type="match status" value="1"/>
</dbReference>
<dbReference type="PIRSF" id="PIRSF000137">
    <property type="entry name" value="Alcohol_oxidase"/>
    <property type="match status" value="1"/>
</dbReference>
<evidence type="ECO:0000256" key="6">
    <source>
        <dbReference type="SAM" id="MobiDB-lite"/>
    </source>
</evidence>
<evidence type="ECO:0000313" key="10">
    <source>
        <dbReference type="EMBL" id="QPI47431.1"/>
    </source>
</evidence>
<feature type="transmembrane region" description="Helical" evidence="7">
    <location>
        <begin position="26"/>
        <end position="47"/>
    </location>
</feature>
<protein>
    <submittedName>
        <fullName evidence="10">GMC family oxidoreductase</fullName>
    </submittedName>
</protein>
<reference evidence="10 11" key="1">
    <citation type="submission" date="2020-11" db="EMBL/GenBank/DDBJ databases">
        <authorList>
            <person name="Sun Q."/>
        </authorList>
    </citation>
    <scope>NUCLEOTIDE SEQUENCE [LARGE SCALE GENOMIC DNA]</scope>
    <source>
        <strain evidence="10 11">P8398</strain>
    </source>
</reference>
<dbReference type="PANTHER" id="PTHR11552:SF147">
    <property type="entry name" value="CHOLINE DEHYDROGENASE, MITOCHONDRIAL"/>
    <property type="match status" value="1"/>
</dbReference>
<proteinExistence type="inferred from homology"/>
<keyword evidence="7" id="KW-1133">Transmembrane helix</keyword>
<name>A0AA49A5K3_9BURK</name>
<feature type="domain" description="Glucose-methanol-choline oxidoreductase N-terminal" evidence="9">
    <location>
        <begin position="312"/>
        <end position="326"/>
    </location>
</feature>
<keyword evidence="3 5" id="KW-0285">Flavoprotein</keyword>
<keyword evidence="11" id="KW-1185">Reference proteome</keyword>
<dbReference type="PANTHER" id="PTHR11552">
    <property type="entry name" value="GLUCOSE-METHANOL-CHOLINE GMC OXIDOREDUCTASE"/>
    <property type="match status" value="1"/>
</dbReference>
<evidence type="ECO:0000256" key="1">
    <source>
        <dbReference type="ARBA" id="ARBA00001974"/>
    </source>
</evidence>
<keyword evidence="4 5" id="KW-0274">FAD</keyword>
<evidence type="ECO:0000256" key="5">
    <source>
        <dbReference type="RuleBase" id="RU003968"/>
    </source>
</evidence>
<dbReference type="InterPro" id="IPR007867">
    <property type="entry name" value="GMC_OxRtase_C"/>
</dbReference>
<dbReference type="InterPro" id="IPR006311">
    <property type="entry name" value="TAT_signal"/>
</dbReference>
<dbReference type="InterPro" id="IPR036188">
    <property type="entry name" value="FAD/NAD-bd_sf"/>
</dbReference>
<dbReference type="Pfam" id="PF00732">
    <property type="entry name" value="GMC_oxred_N"/>
    <property type="match status" value="1"/>
</dbReference>
<dbReference type="InterPro" id="IPR012132">
    <property type="entry name" value="GMC_OxRdtase"/>
</dbReference>
<evidence type="ECO:0000313" key="11">
    <source>
        <dbReference type="Proteomes" id="UP000662888"/>
    </source>
</evidence>
<evidence type="ECO:0000259" key="8">
    <source>
        <dbReference type="PROSITE" id="PS00623"/>
    </source>
</evidence>
<dbReference type="EMBL" id="CP065053">
    <property type="protein sequence ID" value="QPI47431.1"/>
    <property type="molecule type" value="Genomic_DNA"/>
</dbReference>
<evidence type="ECO:0000256" key="7">
    <source>
        <dbReference type="SAM" id="Phobius"/>
    </source>
</evidence>
<evidence type="ECO:0000256" key="3">
    <source>
        <dbReference type="ARBA" id="ARBA00022630"/>
    </source>
</evidence>
<dbReference type="Proteomes" id="UP000662888">
    <property type="component" value="Chromosome"/>
</dbReference>
<evidence type="ECO:0000256" key="4">
    <source>
        <dbReference type="ARBA" id="ARBA00022827"/>
    </source>
</evidence>
<comment type="cofactor">
    <cofactor evidence="1">
        <name>FAD</name>
        <dbReference type="ChEBI" id="CHEBI:57692"/>
    </cofactor>
</comment>
<evidence type="ECO:0000259" key="9">
    <source>
        <dbReference type="PROSITE" id="PS00624"/>
    </source>
</evidence>
<dbReference type="PROSITE" id="PS51318">
    <property type="entry name" value="TAT"/>
    <property type="match status" value="1"/>
</dbReference>
<dbReference type="SUPFAM" id="SSF51905">
    <property type="entry name" value="FAD/NAD(P)-binding domain"/>
    <property type="match status" value="1"/>
</dbReference>
<dbReference type="Gene3D" id="3.30.560.10">
    <property type="entry name" value="Glucose Oxidase, domain 3"/>
    <property type="match status" value="1"/>
</dbReference>
<comment type="similarity">
    <text evidence="2 5">Belongs to the GMC oxidoreductase family.</text>
</comment>
<dbReference type="Pfam" id="PF05199">
    <property type="entry name" value="GMC_oxred_C"/>
    <property type="match status" value="1"/>
</dbReference>
<gene>
    <name evidence="10" type="ORF">IV454_17605</name>
</gene>
<feature type="domain" description="Glucose-methanol-choline oxidoreductase N-terminal" evidence="8">
    <location>
        <begin position="138"/>
        <end position="161"/>
    </location>
</feature>
<organism evidence="10 11">
    <name type="scientific">Massilia antarctica</name>
    <dbReference type="NCBI Taxonomy" id="2765360"/>
    <lineage>
        <taxon>Bacteria</taxon>
        <taxon>Pseudomonadati</taxon>
        <taxon>Pseudomonadota</taxon>
        <taxon>Betaproteobacteria</taxon>
        <taxon>Burkholderiales</taxon>
        <taxon>Oxalobacteraceae</taxon>
        <taxon>Telluria group</taxon>
        <taxon>Massilia</taxon>
    </lineage>
</organism>